<reference evidence="16" key="1">
    <citation type="submission" date="2024-06" db="EMBL/GenBank/DDBJ databases">
        <authorList>
            <person name="Ryan C."/>
        </authorList>
    </citation>
    <scope>NUCLEOTIDE SEQUENCE [LARGE SCALE GENOMIC DNA]</scope>
</reference>
<dbReference type="GO" id="GO:0005789">
    <property type="term" value="C:endoplasmic reticulum membrane"/>
    <property type="evidence" value="ECO:0007669"/>
    <property type="project" value="UniProtKB-SubCell"/>
</dbReference>
<organism evidence="15 16">
    <name type="scientific">Urochloa decumbens</name>
    <dbReference type="NCBI Taxonomy" id="240449"/>
    <lineage>
        <taxon>Eukaryota</taxon>
        <taxon>Viridiplantae</taxon>
        <taxon>Streptophyta</taxon>
        <taxon>Embryophyta</taxon>
        <taxon>Tracheophyta</taxon>
        <taxon>Spermatophyta</taxon>
        <taxon>Magnoliopsida</taxon>
        <taxon>Liliopsida</taxon>
        <taxon>Poales</taxon>
        <taxon>Poaceae</taxon>
        <taxon>PACMAD clade</taxon>
        <taxon>Panicoideae</taxon>
        <taxon>Panicodae</taxon>
        <taxon>Paniceae</taxon>
        <taxon>Melinidinae</taxon>
        <taxon>Urochloa</taxon>
    </lineage>
</organism>
<feature type="region of interest" description="Disordered" evidence="13">
    <location>
        <begin position="99"/>
        <end position="169"/>
    </location>
</feature>
<dbReference type="PROSITE" id="PS00036">
    <property type="entry name" value="BZIP_BASIC"/>
    <property type="match status" value="1"/>
</dbReference>
<keyword evidence="9" id="KW-0472">Membrane</keyword>
<feature type="domain" description="BZIP" evidence="14">
    <location>
        <begin position="145"/>
        <end position="208"/>
    </location>
</feature>
<evidence type="ECO:0000256" key="1">
    <source>
        <dbReference type="ARBA" id="ARBA00004123"/>
    </source>
</evidence>
<dbReference type="PANTHER" id="PTHR47416:SF8">
    <property type="entry name" value="BASIC-LEUCINE ZIPPER TRANSCRIPTION FACTOR E-RELATED"/>
    <property type="match status" value="1"/>
</dbReference>
<evidence type="ECO:0000256" key="2">
    <source>
        <dbReference type="ARBA" id="ARBA00004389"/>
    </source>
</evidence>
<comment type="similarity">
    <text evidence="3">Belongs to the bZIP family.</text>
</comment>
<reference evidence="15 16" key="2">
    <citation type="submission" date="2024-10" db="EMBL/GenBank/DDBJ databases">
        <authorList>
            <person name="Ryan C."/>
        </authorList>
    </citation>
    <scope>NUCLEOTIDE SEQUENCE [LARGE SCALE GENOMIC DNA]</scope>
</reference>
<dbReference type="GO" id="GO:0003677">
    <property type="term" value="F:DNA binding"/>
    <property type="evidence" value="ECO:0007669"/>
    <property type="project" value="UniProtKB-KW"/>
</dbReference>
<evidence type="ECO:0000313" key="15">
    <source>
        <dbReference type="EMBL" id="CAL5039429.1"/>
    </source>
</evidence>
<name>A0ABC9DHD8_9POAL</name>
<accession>A0ABC9DHD8</accession>
<protein>
    <recommendedName>
        <fullName evidence="14">BZIP domain-containing protein</fullName>
    </recommendedName>
</protein>
<evidence type="ECO:0000256" key="4">
    <source>
        <dbReference type="ARBA" id="ARBA00022692"/>
    </source>
</evidence>
<dbReference type="CDD" id="cd14704">
    <property type="entry name" value="bZIP_HY5-like"/>
    <property type="match status" value="1"/>
</dbReference>
<dbReference type="SMART" id="SM00338">
    <property type="entry name" value="BRLZ"/>
    <property type="match status" value="1"/>
</dbReference>
<dbReference type="PROSITE" id="PS50217">
    <property type="entry name" value="BZIP"/>
    <property type="match status" value="1"/>
</dbReference>
<feature type="region of interest" description="Disordered" evidence="13">
    <location>
        <begin position="20"/>
        <end position="60"/>
    </location>
</feature>
<dbReference type="SUPFAM" id="SSF57959">
    <property type="entry name" value="Leucine zipper domain"/>
    <property type="match status" value="1"/>
</dbReference>
<feature type="compositionally biased region" description="Basic and acidic residues" evidence="13">
    <location>
        <begin position="154"/>
        <end position="169"/>
    </location>
</feature>
<evidence type="ECO:0000256" key="9">
    <source>
        <dbReference type="ARBA" id="ARBA00023136"/>
    </source>
</evidence>
<evidence type="ECO:0000256" key="5">
    <source>
        <dbReference type="ARBA" id="ARBA00022824"/>
    </source>
</evidence>
<feature type="compositionally biased region" description="Low complexity" evidence="13">
    <location>
        <begin position="128"/>
        <end position="139"/>
    </location>
</feature>
<keyword evidence="8" id="KW-0238">DNA-binding</keyword>
<dbReference type="PANTHER" id="PTHR47416">
    <property type="entry name" value="BASIC-LEUCINE ZIPPER TRANSCRIPTION FACTOR F-RELATED"/>
    <property type="match status" value="1"/>
</dbReference>
<evidence type="ECO:0000256" key="6">
    <source>
        <dbReference type="ARBA" id="ARBA00022989"/>
    </source>
</evidence>
<dbReference type="InterPro" id="IPR004827">
    <property type="entry name" value="bZIP"/>
</dbReference>
<evidence type="ECO:0000256" key="3">
    <source>
        <dbReference type="ARBA" id="ARBA00007163"/>
    </source>
</evidence>
<dbReference type="InterPro" id="IPR046347">
    <property type="entry name" value="bZIP_sf"/>
</dbReference>
<evidence type="ECO:0000313" key="16">
    <source>
        <dbReference type="Proteomes" id="UP001497457"/>
    </source>
</evidence>
<evidence type="ECO:0000256" key="11">
    <source>
        <dbReference type="ARBA" id="ARBA00023230"/>
    </source>
</evidence>
<keyword evidence="12" id="KW-0539">Nucleus</keyword>
<dbReference type="FunFam" id="1.20.5.170:FF:000041">
    <property type="entry name" value="Cyclic AMP-dependent transcription factor ATF-6 beta"/>
    <property type="match status" value="1"/>
</dbReference>
<keyword evidence="16" id="KW-1185">Reference proteome</keyword>
<gene>
    <name evidence="15" type="ORF">URODEC1_LOCUS85537</name>
</gene>
<evidence type="ECO:0000256" key="7">
    <source>
        <dbReference type="ARBA" id="ARBA00023015"/>
    </source>
</evidence>
<dbReference type="GO" id="GO:0005634">
    <property type="term" value="C:nucleus"/>
    <property type="evidence" value="ECO:0007669"/>
    <property type="project" value="UniProtKB-SubCell"/>
</dbReference>
<keyword evidence="6" id="KW-1133">Transmembrane helix</keyword>
<dbReference type="GO" id="GO:0006986">
    <property type="term" value="P:response to unfolded protein"/>
    <property type="evidence" value="ECO:0007669"/>
    <property type="project" value="UniProtKB-KW"/>
</dbReference>
<feature type="compositionally biased region" description="Basic and acidic residues" evidence="13">
    <location>
        <begin position="101"/>
        <end position="112"/>
    </location>
</feature>
<evidence type="ECO:0000256" key="10">
    <source>
        <dbReference type="ARBA" id="ARBA00023163"/>
    </source>
</evidence>
<dbReference type="Proteomes" id="UP001497457">
    <property type="component" value="Chromosome 33rd"/>
</dbReference>
<comment type="subcellular location">
    <subcellularLocation>
        <location evidence="2">Endoplasmic reticulum membrane</location>
        <topology evidence="2">Single-pass membrane protein</topology>
    </subcellularLocation>
    <subcellularLocation>
        <location evidence="1">Nucleus</location>
    </subcellularLocation>
</comment>
<keyword evidence="7" id="KW-0805">Transcription regulation</keyword>
<keyword evidence="10" id="KW-0804">Transcription</keyword>
<keyword evidence="11" id="KW-0834">Unfolded protein response</keyword>
<dbReference type="Gene3D" id="1.20.5.170">
    <property type="match status" value="1"/>
</dbReference>
<proteinExistence type="inferred from homology"/>
<evidence type="ECO:0000256" key="8">
    <source>
        <dbReference type="ARBA" id="ARBA00023125"/>
    </source>
</evidence>
<evidence type="ECO:0000259" key="14">
    <source>
        <dbReference type="PROSITE" id="PS50217"/>
    </source>
</evidence>
<dbReference type="Pfam" id="PF00170">
    <property type="entry name" value="bZIP_1"/>
    <property type="match status" value="1"/>
</dbReference>
<keyword evidence="5" id="KW-0256">Endoplasmic reticulum</keyword>
<keyword evidence="4" id="KW-0812">Transmembrane</keyword>
<evidence type="ECO:0000256" key="13">
    <source>
        <dbReference type="SAM" id="MobiDB-lite"/>
    </source>
</evidence>
<dbReference type="EMBL" id="OZ075143">
    <property type="protein sequence ID" value="CAL5039429.1"/>
    <property type="molecule type" value="Genomic_DNA"/>
</dbReference>
<sequence length="306" mass="33085">MDIDLFADIDLDALLASFSGEPTGISGLIDPSPPPPAPATAHDAEAGSPESVTSRATPPGEEALTEIERFLMQEGEAELDGEAEGVSVEEFFDALYDGGEGEEREREGKESEAGGSTDGDSGRDEVVEVVTPEAETVEVAGDDPVSKKKRRQMRNRDSAMKSRERKKSYVKDLETKSKYLEAECRRLSYALQCYAAENMVLRQSLMKDRPVGAPTAMQESAVLTETLPLVSLLWLVSIVCLFLMPGLPNRSPAAPSSAGRDLGMVARKTSSENPDIMELILHGRRCKGTRAKIKLDALPFHAVAAC</sequence>
<evidence type="ECO:0000256" key="12">
    <source>
        <dbReference type="ARBA" id="ARBA00023242"/>
    </source>
</evidence>
<dbReference type="AlphaFoldDB" id="A0ABC9DHD8"/>